<dbReference type="InterPro" id="IPR025904">
    <property type="entry name" value="Tubulin-like"/>
</dbReference>
<feature type="compositionally biased region" description="Basic and acidic residues" evidence="1">
    <location>
        <begin position="94"/>
        <end position="103"/>
    </location>
</feature>
<dbReference type="Pfam" id="PF13809">
    <property type="entry name" value="Tubulin_2"/>
    <property type="match status" value="1"/>
</dbReference>
<evidence type="ECO:0000313" key="2">
    <source>
        <dbReference type="EMBL" id="NKE63920.1"/>
    </source>
</evidence>
<reference evidence="2 3" key="1">
    <citation type="submission" date="2019-08" db="EMBL/GenBank/DDBJ databases">
        <title>Lentzea from Indian Himalayas.</title>
        <authorList>
            <person name="Mandal S."/>
            <person name="Mallick Gupta A."/>
            <person name="Maiti P.K."/>
            <person name="Sarkar J."/>
            <person name="Mandal S."/>
        </authorList>
    </citation>
    <scope>NUCLEOTIDE SEQUENCE [LARGE SCALE GENOMIC DNA]</scope>
    <source>
        <strain evidence="2 3">PSKA42</strain>
    </source>
</reference>
<evidence type="ECO:0000313" key="3">
    <source>
        <dbReference type="Proteomes" id="UP001515943"/>
    </source>
</evidence>
<protein>
    <recommendedName>
        <fullName evidence="4">Tubulin/FtsZ GTPase domain-containing protein</fullName>
    </recommendedName>
</protein>
<name>A0ABX1FYP3_9PSEU</name>
<accession>A0ABX1FYP3</accession>
<dbReference type="EMBL" id="VSRL01000462">
    <property type="protein sequence ID" value="NKE63920.1"/>
    <property type="molecule type" value="Genomic_DNA"/>
</dbReference>
<dbReference type="RefSeq" id="WP_167980480.1">
    <property type="nucleotide sequence ID" value="NZ_VSRL01000462.1"/>
</dbReference>
<comment type="caution">
    <text evidence="2">The sequence shown here is derived from an EMBL/GenBank/DDBJ whole genome shotgun (WGS) entry which is preliminary data.</text>
</comment>
<feature type="non-terminal residue" evidence="2">
    <location>
        <position position="135"/>
    </location>
</feature>
<dbReference type="Proteomes" id="UP001515943">
    <property type="component" value="Unassembled WGS sequence"/>
</dbReference>
<proteinExistence type="predicted"/>
<organism evidence="2 3">
    <name type="scientific">Lentzea indica</name>
    <dbReference type="NCBI Taxonomy" id="2604800"/>
    <lineage>
        <taxon>Bacteria</taxon>
        <taxon>Bacillati</taxon>
        <taxon>Actinomycetota</taxon>
        <taxon>Actinomycetes</taxon>
        <taxon>Pseudonocardiales</taxon>
        <taxon>Pseudonocardiaceae</taxon>
        <taxon>Lentzea</taxon>
    </lineage>
</organism>
<sequence>MQIYQPMLYVGLGGTGCRVGAELERRLREELCGPDGTELQHRMQGKNFLPYQLPSCLQFVYADLSEDEFGALERRVVPDPEYLPAAERTMHLVRELVPHHDTGRGGGGEARTQGDSRRAGASPRRDRRARRRAQA</sequence>
<feature type="compositionally biased region" description="Basic residues" evidence="1">
    <location>
        <begin position="125"/>
        <end position="135"/>
    </location>
</feature>
<feature type="region of interest" description="Disordered" evidence="1">
    <location>
        <begin position="94"/>
        <end position="135"/>
    </location>
</feature>
<keyword evidence="3" id="KW-1185">Reference proteome</keyword>
<evidence type="ECO:0000256" key="1">
    <source>
        <dbReference type="SAM" id="MobiDB-lite"/>
    </source>
</evidence>
<gene>
    <name evidence="2" type="ORF">FXN61_47385</name>
</gene>
<evidence type="ECO:0008006" key="4">
    <source>
        <dbReference type="Google" id="ProtNLM"/>
    </source>
</evidence>